<organism evidence="1 2">
    <name type="scientific">Linderina macrospora</name>
    <dbReference type="NCBI Taxonomy" id="4868"/>
    <lineage>
        <taxon>Eukaryota</taxon>
        <taxon>Fungi</taxon>
        <taxon>Fungi incertae sedis</taxon>
        <taxon>Zoopagomycota</taxon>
        <taxon>Kickxellomycotina</taxon>
        <taxon>Kickxellomycetes</taxon>
        <taxon>Kickxellales</taxon>
        <taxon>Kickxellaceae</taxon>
        <taxon>Linderina</taxon>
    </lineage>
</organism>
<evidence type="ECO:0000313" key="1">
    <source>
        <dbReference type="EMBL" id="KAJ1927884.1"/>
    </source>
</evidence>
<sequence length="255" mass="28320">VLMSSGTLDLVWGVKWLLSYVVLIDYPVQNADTLDAMISVTQRWLEALAEAGIVEVNEVLPQLIEVLETARQELPVGKRLSMLLPGSFNTACSMVFAGELKRIHVNNFLPNWVVNKPEIARANGIVNVEDQAEAVSQDALQTISGIVARDSVSVSTAPVDLRIMASDDDDCKITVTDAEGDYCLVKVSEFDRGTMKDTGRPFELRWERAVAANLRPGFIIEATLHRLSDGTRYIDQVTMVWPTYTPLNYVDMAQF</sequence>
<evidence type="ECO:0000313" key="2">
    <source>
        <dbReference type="Proteomes" id="UP001150603"/>
    </source>
</evidence>
<gene>
    <name evidence="1" type="ORF">FBU59_007177</name>
</gene>
<protein>
    <submittedName>
        <fullName evidence="1">Uncharacterized protein</fullName>
    </submittedName>
</protein>
<proteinExistence type="predicted"/>
<keyword evidence="2" id="KW-1185">Reference proteome</keyword>
<dbReference type="EMBL" id="JANBPW010006734">
    <property type="protein sequence ID" value="KAJ1927884.1"/>
    <property type="molecule type" value="Genomic_DNA"/>
</dbReference>
<reference evidence="1" key="1">
    <citation type="submission" date="2022-07" db="EMBL/GenBank/DDBJ databases">
        <title>Phylogenomic reconstructions and comparative analyses of Kickxellomycotina fungi.</title>
        <authorList>
            <person name="Reynolds N.K."/>
            <person name="Stajich J.E."/>
            <person name="Barry K."/>
            <person name="Grigoriev I.V."/>
            <person name="Crous P."/>
            <person name="Smith M.E."/>
        </authorList>
    </citation>
    <scope>NUCLEOTIDE SEQUENCE</scope>
    <source>
        <strain evidence="1">NRRL 5244</strain>
    </source>
</reference>
<accession>A0ACC1IXV5</accession>
<comment type="caution">
    <text evidence="1">The sequence shown here is derived from an EMBL/GenBank/DDBJ whole genome shotgun (WGS) entry which is preliminary data.</text>
</comment>
<dbReference type="Proteomes" id="UP001150603">
    <property type="component" value="Unassembled WGS sequence"/>
</dbReference>
<name>A0ACC1IXV5_9FUNG</name>
<feature type="non-terminal residue" evidence="1">
    <location>
        <position position="1"/>
    </location>
</feature>